<dbReference type="Gene3D" id="3.30.65.10">
    <property type="entry name" value="Bacterial Topoisomerase I, domain 1"/>
    <property type="match status" value="1"/>
</dbReference>
<organism evidence="1 2">
    <name type="scientific">Ferrovibrio xuzhouensis</name>
    <dbReference type="NCBI Taxonomy" id="1576914"/>
    <lineage>
        <taxon>Bacteria</taxon>
        <taxon>Pseudomonadati</taxon>
        <taxon>Pseudomonadota</taxon>
        <taxon>Alphaproteobacteria</taxon>
        <taxon>Rhodospirillales</taxon>
        <taxon>Rhodospirillaceae</taxon>
        <taxon>Ferrovibrio</taxon>
    </lineage>
</organism>
<dbReference type="SUPFAM" id="SSF52540">
    <property type="entry name" value="P-loop containing nucleoside triphosphate hydrolases"/>
    <property type="match status" value="1"/>
</dbReference>
<dbReference type="GO" id="GO:0004527">
    <property type="term" value="F:exonuclease activity"/>
    <property type="evidence" value="ECO:0007669"/>
    <property type="project" value="UniProtKB-KW"/>
</dbReference>
<keyword evidence="2" id="KW-1185">Reference proteome</keyword>
<gene>
    <name evidence="1" type="ORF">ACFOOQ_22035</name>
</gene>
<reference evidence="2" key="1">
    <citation type="journal article" date="2019" name="Int. J. Syst. Evol. Microbiol.">
        <title>The Global Catalogue of Microorganisms (GCM) 10K type strain sequencing project: providing services to taxonomists for standard genome sequencing and annotation.</title>
        <authorList>
            <consortium name="The Broad Institute Genomics Platform"/>
            <consortium name="The Broad Institute Genome Sequencing Center for Infectious Disease"/>
            <person name="Wu L."/>
            <person name="Ma J."/>
        </authorList>
    </citation>
    <scope>NUCLEOTIDE SEQUENCE [LARGE SCALE GENOMIC DNA]</scope>
    <source>
        <strain evidence="2">KCTC 42182</strain>
    </source>
</reference>
<dbReference type="EMBL" id="JBHRYJ010000008">
    <property type="protein sequence ID" value="MFC3678240.1"/>
    <property type="molecule type" value="Genomic_DNA"/>
</dbReference>
<accession>A0ABV7VL26</accession>
<dbReference type="Proteomes" id="UP001595711">
    <property type="component" value="Unassembled WGS sequence"/>
</dbReference>
<keyword evidence="1" id="KW-0378">Hydrolase</keyword>
<keyword evidence="1" id="KW-0269">Exonuclease</keyword>
<keyword evidence="1" id="KW-0540">Nuclease</keyword>
<dbReference type="Gene3D" id="3.30.160.800">
    <property type="match status" value="1"/>
</dbReference>
<proteinExistence type="predicted"/>
<protein>
    <submittedName>
        <fullName evidence="1">3'-5' exonuclease</fullName>
    </submittedName>
</protein>
<comment type="caution">
    <text evidence="1">The sequence shown here is derived from an EMBL/GenBank/DDBJ whole genome shotgun (WGS) entry which is preliminary data.</text>
</comment>
<dbReference type="InterPro" id="IPR027417">
    <property type="entry name" value="P-loop_NTPase"/>
</dbReference>
<sequence length="124" mass="13947">MPEPDPYPLAEERRLFYVALTRARRQVRICTLADAPSRFLIELARTGAVEIEAEEGVQSPCPKCGCGTMKRYDGQYGPFEACSTHPRCNFKRNISVESSRAGGTVQSGEDRTPDVSWRLLSHLW</sequence>
<evidence type="ECO:0000313" key="2">
    <source>
        <dbReference type="Proteomes" id="UP001595711"/>
    </source>
</evidence>
<name>A0ABV7VL26_9PROT</name>
<evidence type="ECO:0000313" key="1">
    <source>
        <dbReference type="EMBL" id="MFC3678240.1"/>
    </source>
</evidence>
<dbReference type="SUPFAM" id="SSF57783">
    <property type="entry name" value="Zinc beta-ribbon"/>
    <property type="match status" value="1"/>
</dbReference>
<dbReference type="RefSeq" id="WP_379729855.1">
    <property type="nucleotide sequence ID" value="NZ_JBHRYJ010000008.1"/>
</dbReference>